<dbReference type="EnsemblPlants" id="TraesCS3D02G477800.1">
    <property type="protein sequence ID" value="TraesCS3D02G477800.1.cds1"/>
    <property type="gene ID" value="TraesCS3D02G477800"/>
</dbReference>
<dbReference type="PANTHER" id="PTHR31676">
    <property type="entry name" value="T31J12.3 PROTEIN-RELATED"/>
    <property type="match status" value="1"/>
</dbReference>
<dbReference type="Gramene" id="TraesSTA3D03G01977600.1">
    <property type="protein sequence ID" value="TraesSTA3D03G01977600.1.CDS1"/>
    <property type="gene ID" value="TraesSTA3D03G01977600"/>
</dbReference>
<gene>
    <name evidence="2" type="primary">LOC123075600</name>
</gene>
<dbReference type="Gramene" id="TraesARI3D03G02016600.1">
    <property type="protein sequence ID" value="TraesARI3D03G02016600.1.CDS1"/>
    <property type="gene ID" value="TraesARI3D03G02016600"/>
</dbReference>
<dbReference type="OMA" id="WINIREV"/>
<feature type="chain" id="PRO_5043174977" description="DUF538 domain-containing protein" evidence="1">
    <location>
        <begin position="23"/>
        <end position="149"/>
    </location>
</feature>
<dbReference type="Gene3D" id="2.30.240.10">
    <property type="entry name" value="At5g01610-like"/>
    <property type="match status" value="1"/>
</dbReference>
<dbReference type="Gramene" id="TraesLAC3D03G01923480.1">
    <property type="protein sequence ID" value="TraesLAC3D03G01923480.1.CDS1"/>
    <property type="gene ID" value="TraesLAC3D03G01923480"/>
</dbReference>
<dbReference type="Gramene" id="TraesLDM3D03G01980690.1">
    <property type="protein sequence ID" value="TraesLDM3D03G01980690.1.CDS1"/>
    <property type="gene ID" value="TraesLDM3D03G01980690"/>
</dbReference>
<keyword evidence="1" id="KW-0732">Signal</keyword>
<dbReference type="Gramene" id="TraesROB_scaffold_105669_01G000100.1">
    <property type="protein sequence ID" value="TraesROB_scaffold_105669_01G000100.1"/>
    <property type="gene ID" value="TraesROB_scaffold_105669_01G000100"/>
</dbReference>
<dbReference type="InterPro" id="IPR036758">
    <property type="entry name" value="At5g01610-like"/>
</dbReference>
<dbReference type="PaxDb" id="4565-Traes_3DL_F7DDDFC5D.2"/>
<dbReference type="RefSeq" id="XP_044354099.1">
    <property type="nucleotide sequence ID" value="XM_044498164.1"/>
</dbReference>
<dbReference type="PANTHER" id="PTHR31676:SF155">
    <property type="entry name" value="EXPRESSED PROTEIN"/>
    <property type="match status" value="1"/>
</dbReference>
<dbReference type="Gramene" id="TraesWEE_scaffold_088585_01G000200.1">
    <property type="protein sequence ID" value="TraesWEE_scaffold_088585_01G000200.1"/>
    <property type="gene ID" value="TraesWEE_scaffold_088585_01G000200"/>
</dbReference>
<dbReference type="Gramene" id="TraesMAC3D03G01980670.1">
    <property type="protein sequence ID" value="TraesMAC3D03G01980670.1.CDS1"/>
    <property type="gene ID" value="TraesMAC3D03G01980670"/>
</dbReference>
<dbReference type="Gramene" id="TraesCLE_scaffold_145451_01G000200.1">
    <property type="protein sequence ID" value="TraesCLE_scaffold_145451_01G000200.1"/>
    <property type="gene ID" value="TraesCLE_scaffold_145451_01G000200"/>
</dbReference>
<dbReference type="Gramene" id="TraesCS3D02G477800.1">
    <property type="protein sequence ID" value="TraesCS3D02G477800.1.cds1"/>
    <property type="gene ID" value="TraesCS3D02G477800"/>
</dbReference>
<dbReference type="OrthoDB" id="1897482at2759"/>
<dbReference type="Proteomes" id="UP000019116">
    <property type="component" value="Chromosome 3D"/>
</dbReference>
<keyword evidence="3" id="KW-1185">Reference proteome</keyword>
<accession>A0A3B6H5F3</accession>
<dbReference type="STRING" id="4565.A0A3B6H5F3"/>
<dbReference type="SMR" id="A0A3B6H5F3"/>
<dbReference type="SUPFAM" id="SSF141562">
    <property type="entry name" value="At5g01610-like"/>
    <property type="match status" value="1"/>
</dbReference>
<dbReference type="Gramene" id="TraesCAD_scaffold_099849_01G000200.1">
    <property type="protein sequence ID" value="TraesCAD_scaffold_099849_01G000200.1"/>
    <property type="gene ID" value="TraesCAD_scaffold_099849_01G000200"/>
</dbReference>
<dbReference type="GeneID" id="123075600"/>
<evidence type="ECO:0000313" key="3">
    <source>
        <dbReference type="Proteomes" id="UP000019116"/>
    </source>
</evidence>
<dbReference type="Pfam" id="PF04398">
    <property type="entry name" value="DUF538"/>
    <property type="match status" value="1"/>
</dbReference>
<feature type="signal peptide" evidence="1">
    <location>
        <begin position="1"/>
        <end position="22"/>
    </location>
</feature>
<proteinExistence type="predicted"/>
<dbReference type="Gramene" id="TraesNOR3D03G02008860.1">
    <property type="protein sequence ID" value="TraesNOR3D03G02008860.1.CDS1"/>
    <property type="gene ID" value="TraesNOR3D03G02008860"/>
</dbReference>
<dbReference type="Gramene" id="TraesJAG3D03G01989490.1">
    <property type="protein sequence ID" value="TraesJAG3D03G01989490.1.CDS1"/>
    <property type="gene ID" value="TraesJAG3D03G01989490"/>
</dbReference>
<evidence type="ECO:0000313" key="2">
    <source>
        <dbReference type="EnsemblPlants" id="TraesCS3D02G477800.1.cds1"/>
    </source>
</evidence>
<name>A0A3B6H5F3_WHEAT</name>
<protein>
    <recommendedName>
        <fullName evidence="4">DUF538 domain-containing protein</fullName>
    </recommendedName>
</protein>
<reference evidence="2" key="1">
    <citation type="submission" date="2018-08" db="EMBL/GenBank/DDBJ databases">
        <authorList>
            <person name="Rossello M."/>
        </authorList>
    </citation>
    <scope>NUCLEOTIDE SEQUENCE [LARGE SCALE GENOMIC DNA]</scope>
    <source>
        <strain evidence="2">cv. Chinese Spring</strain>
    </source>
</reference>
<dbReference type="AlphaFoldDB" id="A0A3B6H5F3"/>
<reference evidence="2" key="2">
    <citation type="submission" date="2018-10" db="UniProtKB">
        <authorList>
            <consortium name="EnsemblPlants"/>
        </authorList>
    </citation>
    <scope>IDENTIFICATION</scope>
</reference>
<dbReference type="Gramene" id="TraesPARA_EIv1.0_1164610.1">
    <property type="protein sequence ID" value="TraesPARA_EIv1.0_1164610.1.CDS1"/>
    <property type="gene ID" value="TraesPARA_EIv1.0_1164610"/>
</dbReference>
<dbReference type="Gramene" id="TraesSYM3D03G02007510.1">
    <property type="protein sequence ID" value="TraesSYM3D03G02007510.1.CDS1"/>
    <property type="gene ID" value="TraesSYM3D03G02007510"/>
</dbReference>
<dbReference type="InterPro" id="IPR007493">
    <property type="entry name" value="DUF538"/>
</dbReference>
<sequence>MAKHTTLLLMAIVNILLTSTAATLAKAPAPAANKPTAYEMLGRYGFPPGILPQGVHDYELRPDGSFEVHFSDECKLRIDGQYDIHYSTRVAGNIKNDTISGLEGIKVKVFIAWISIQDVGRDGNELRLHAGIISKSFPVDVFSSSPQCN</sequence>
<dbReference type="Gramene" id="TraesCS3D03G1055300.1">
    <property type="protein sequence ID" value="TraesCS3D03G1055300.1.CDS1"/>
    <property type="gene ID" value="TraesCS3D03G1055300"/>
</dbReference>
<evidence type="ECO:0008006" key="4">
    <source>
        <dbReference type="Google" id="ProtNLM"/>
    </source>
</evidence>
<evidence type="ECO:0000256" key="1">
    <source>
        <dbReference type="SAM" id="SignalP"/>
    </source>
</evidence>
<organism evidence="2">
    <name type="scientific">Triticum aestivum</name>
    <name type="common">Wheat</name>
    <dbReference type="NCBI Taxonomy" id="4565"/>
    <lineage>
        <taxon>Eukaryota</taxon>
        <taxon>Viridiplantae</taxon>
        <taxon>Streptophyta</taxon>
        <taxon>Embryophyta</taxon>
        <taxon>Tracheophyta</taxon>
        <taxon>Spermatophyta</taxon>
        <taxon>Magnoliopsida</taxon>
        <taxon>Liliopsida</taxon>
        <taxon>Poales</taxon>
        <taxon>Poaceae</taxon>
        <taxon>BOP clade</taxon>
        <taxon>Pooideae</taxon>
        <taxon>Triticodae</taxon>
        <taxon>Triticeae</taxon>
        <taxon>Triticinae</taxon>
        <taxon>Triticum</taxon>
    </lineage>
</organism>
<dbReference type="Gramene" id="TraesJUL3D03G02000670.1">
    <property type="protein sequence ID" value="TraesJUL3D03G02000670.1.CDS1"/>
    <property type="gene ID" value="TraesJUL3D03G02000670"/>
</dbReference>
<dbReference type="Gramene" id="TraesRN3D0101103100.1">
    <property type="protein sequence ID" value="TraesRN3D0101103100.1"/>
    <property type="gene ID" value="TraesRN3D0101103100"/>
</dbReference>